<evidence type="ECO:0000313" key="2">
    <source>
        <dbReference type="Proteomes" id="UP001497535"/>
    </source>
</evidence>
<accession>A0ACB1A860</accession>
<evidence type="ECO:0000313" key="1">
    <source>
        <dbReference type="EMBL" id="CAK5087657.1"/>
    </source>
</evidence>
<organism evidence="1 2">
    <name type="scientific">Meloidogyne enterolobii</name>
    <name type="common">Root-knot nematode worm</name>
    <name type="synonym">Meloidogyne mayaguensis</name>
    <dbReference type="NCBI Taxonomy" id="390850"/>
    <lineage>
        <taxon>Eukaryota</taxon>
        <taxon>Metazoa</taxon>
        <taxon>Ecdysozoa</taxon>
        <taxon>Nematoda</taxon>
        <taxon>Chromadorea</taxon>
        <taxon>Rhabditida</taxon>
        <taxon>Tylenchina</taxon>
        <taxon>Tylenchomorpha</taxon>
        <taxon>Tylenchoidea</taxon>
        <taxon>Meloidogynidae</taxon>
        <taxon>Meloidogyninae</taxon>
        <taxon>Meloidogyne</taxon>
    </lineage>
</organism>
<dbReference type="Proteomes" id="UP001497535">
    <property type="component" value="Unassembled WGS sequence"/>
</dbReference>
<keyword evidence="2" id="KW-1185">Reference proteome</keyword>
<protein>
    <submittedName>
        <fullName evidence="1">Uncharacterized protein</fullName>
    </submittedName>
</protein>
<reference evidence="1" key="1">
    <citation type="submission" date="2023-11" db="EMBL/GenBank/DDBJ databases">
        <authorList>
            <person name="Poullet M."/>
        </authorList>
    </citation>
    <scope>NUCLEOTIDE SEQUENCE</scope>
    <source>
        <strain evidence="1">E1834</strain>
    </source>
</reference>
<comment type="caution">
    <text evidence="1">The sequence shown here is derived from an EMBL/GenBank/DDBJ whole genome shotgun (WGS) entry which is preliminary data.</text>
</comment>
<name>A0ACB1A860_MELEN</name>
<proteinExistence type="predicted"/>
<dbReference type="EMBL" id="CAVMJV010000067">
    <property type="protein sequence ID" value="CAK5087657.1"/>
    <property type="molecule type" value="Genomic_DNA"/>
</dbReference>
<gene>
    <name evidence="1" type="ORF">MENTE1834_LOCUS35269</name>
</gene>
<sequence length="96" mass="10384">MSGEKGMKGKIGAQGVAGIDGNAATQFQCQYLCVASKKAFASHISSEYSFPLTMMSLDDGIIEEGKNRTEEEEIALYDDLGDIKMSNGNETDNEHD</sequence>